<dbReference type="AlphaFoldDB" id="A0A563U6B6"/>
<gene>
    <name evidence="1" type="ORF">FPZ42_07635</name>
</gene>
<dbReference type="Pfam" id="PF20459">
    <property type="entry name" value="DUF6712"/>
    <property type="match status" value="1"/>
</dbReference>
<accession>A0A563U6B6</accession>
<dbReference type="Proteomes" id="UP000318010">
    <property type="component" value="Unassembled WGS sequence"/>
</dbReference>
<dbReference type="RefSeq" id="WP_146269990.1">
    <property type="nucleotide sequence ID" value="NZ_VOEI01000002.1"/>
</dbReference>
<evidence type="ECO:0000313" key="1">
    <source>
        <dbReference type="EMBL" id="TWR26897.1"/>
    </source>
</evidence>
<reference evidence="1 2" key="1">
    <citation type="submission" date="2019-07" db="EMBL/GenBank/DDBJ databases">
        <authorList>
            <person name="Kim J."/>
        </authorList>
    </citation>
    <scope>NUCLEOTIDE SEQUENCE [LARGE SCALE GENOMIC DNA]</scope>
    <source>
        <strain evidence="1 2">MJ1a</strain>
    </source>
</reference>
<dbReference type="OrthoDB" id="792176at2"/>
<dbReference type="EMBL" id="VOEI01000002">
    <property type="protein sequence ID" value="TWR26897.1"/>
    <property type="molecule type" value="Genomic_DNA"/>
</dbReference>
<name>A0A563U6B6_9SPHI</name>
<sequence length="191" mass="21855">MRKIQFLTVQELIDSSPVQTNVDEKILNQSILEFQELELEQILGKSLYQRLNNVLVSGATIDDYTYSVADEMLFAKIKPVMLYGALLYSLAPLHFKITNKGIQKLTDTNSQTGDRTDIESLRASYTFKLDRYKALLVDYLANDDDPDTNAQCDIDTSFGISGIAIPDNSFNEDEYYKSSAYKTGYYRRFIY</sequence>
<organism evidence="1 2">
    <name type="scientific">Mucilaginibacter achroorhodeus</name>
    <dbReference type="NCBI Taxonomy" id="2599294"/>
    <lineage>
        <taxon>Bacteria</taxon>
        <taxon>Pseudomonadati</taxon>
        <taxon>Bacteroidota</taxon>
        <taxon>Sphingobacteriia</taxon>
        <taxon>Sphingobacteriales</taxon>
        <taxon>Sphingobacteriaceae</taxon>
        <taxon>Mucilaginibacter</taxon>
    </lineage>
</organism>
<keyword evidence="2" id="KW-1185">Reference proteome</keyword>
<proteinExistence type="predicted"/>
<evidence type="ECO:0000313" key="2">
    <source>
        <dbReference type="Proteomes" id="UP000318010"/>
    </source>
</evidence>
<dbReference type="InterPro" id="IPR046558">
    <property type="entry name" value="DUF6712"/>
</dbReference>
<protein>
    <submittedName>
        <fullName evidence="1">Uncharacterized protein</fullName>
    </submittedName>
</protein>
<comment type="caution">
    <text evidence="1">The sequence shown here is derived from an EMBL/GenBank/DDBJ whole genome shotgun (WGS) entry which is preliminary data.</text>
</comment>